<accession>A0A8E7AZW1</accession>
<dbReference type="KEGG" id="mrtj:KHC33_02150"/>
<gene>
    <name evidence="1" type="ORF">KHC33_02150</name>
</gene>
<protein>
    <submittedName>
        <fullName evidence="1">Uncharacterized protein</fullName>
    </submittedName>
</protein>
<keyword evidence="2" id="KW-1185">Reference proteome</keyword>
<evidence type="ECO:0000313" key="2">
    <source>
        <dbReference type="Proteomes" id="UP000680656"/>
    </source>
</evidence>
<proteinExistence type="predicted"/>
<dbReference type="GeneID" id="65095948"/>
<dbReference type="AlphaFoldDB" id="A0A8E7AZW1"/>
<evidence type="ECO:0000313" key="1">
    <source>
        <dbReference type="EMBL" id="QVV89359.1"/>
    </source>
</evidence>
<dbReference type="Proteomes" id="UP000680656">
    <property type="component" value="Chromosome"/>
</dbReference>
<dbReference type="EMBL" id="CP075546">
    <property type="protein sequence ID" value="QVV89359.1"/>
    <property type="molecule type" value="Genomic_DNA"/>
</dbReference>
<sequence>MKRVTRLDGMSDIVRITYVGYAYSQLVFFQRHFRMFMQIWSHTCFYTIL</sequence>
<organism evidence="1 2">
    <name type="scientific">Methanospirillum purgamenti</name>
    <dbReference type="NCBI Taxonomy" id="2834276"/>
    <lineage>
        <taxon>Archaea</taxon>
        <taxon>Methanobacteriati</taxon>
        <taxon>Methanobacteriota</taxon>
        <taxon>Stenosarchaea group</taxon>
        <taxon>Methanomicrobia</taxon>
        <taxon>Methanomicrobiales</taxon>
        <taxon>Methanospirillaceae</taxon>
        <taxon>Methanospirillum</taxon>
    </lineage>
</organism>
<name>A0A8E7AZW1_9EURY</name>
<reference evidence="1 2" key="1">
    <citation type="submission" date="2021-05" db="EMBL/GenBank/DDBJ databases">
        <title>A novel Methanospirillum isolate from a pyrite-forming mixed culture.</title>
        <authorList>
            <person name="Bunk B."/>
            <person name="Sproer C."/>
            <person name="Spring S."/>
            <person name="Pester M."/>
        </authorList>
    </citation>
    <scope>NUCLEOTIDE SEQUENCE [LARGE SCALE GENOMIC DNA]</scope>
    <source>
        <strain evidence="1 2">J.3.6.1-F.2.7.3</strain>
    </source>
</reference>
<dbReference type="RefSeq" id="WP_214420156.1">
    <property type="nucleotide sequence ID" value="NZ_CP075546.1"/>
</dbReference>